<dbReference type="PROSITE" id="PS50887">
    <property type="entry name" value="GGDEF"/>
    <property type="match status" value="1"/>
</dbReference>
<keyword evidence="4" id="KW-1185">Reference proteome</keyword>
<dbReference type="InterPro" id="IPR050706">
    <property type="entry name" value="Cyclic-di-GMP_PDE-like"/>
</dbReference>
<comment type="caution">
    <text evidence="3">The sequence shown here is derived from an EMBL/GenBank/DDBJ whole genome shotgun (WGS) entry which is preliminary data.</text>
</comment>
<dbReference type="PANTHER" id="PTHR33121">
    <property type="entry name" value="CYCLIC DI-GMP PHOSPHODIESTERASE PDEF"/>
    <property type="match status" value="1"/>
</dbReference>
<accession>A0ABU9UDP8</accession>
<evidence type="ECO:0000259" key="1">
    <source>
        <dbReference type="PROSITE" id="PS50883"/>
    </source>
</evidence>
<dbReference type="PANTHER" id="PTHR33121:SF70">
    <property type="entry name" value="SIGNALING PROTEIN YKOW"/>
    <property type="match status" value="1"/>
</dbReference>
<dbReference type="SMART" id="SM00267">
    <property type="entry name" value="GGDEF"/>
    <property type="match status" value="1"/>
</dbReference>
<dbReference type="InterPro" id="IPR035919">
    <property type="entry name" value="EAL_sf"/>
</dbReference>
<dbReference type="InterPro" id="IPR029787">
    <property type="entry name" value="Nucleotide_cyclase"/>
</dbReference>
<dbReference type="InterPro" id="IPR000160">
    <property type="entry name" value="GGDEF_dom"/>
</dbReference>
<dbReference type="Gene3D" id="3.20.20.450">
    <property type="entry name" value="EAL domain"/>
    <property type="match status" value="1"/>
</dbReference>
<gene>
    <name evidence="3" type="ORF">WKV44_09605</name>
</gene>
<dbReference type="SMART" id="SM00052">
    <property type="entry name" value="EAL"/>
    <property type="match status" value="1"/>
</dbReference>
<dbReference type="InterPro" id="IPR043128">
    <property type="entry name" value="Rev_trsase/Diguanyl_cyclase"/>
</dbReference>
<evidence type="ECO:0000259" key="2">
    <source>
        <dbReference type="PROSITE" id="PS50887"/>
    </source>
</evidence>
<dbReference type="Pfam" id="PF00990">
    <property type="entry name" value="GGDEF"/>
    <property type="match status" value="1"/>
</dbReference>
<dbReference type="CDD" id="cd01948">
    <property type="entry name" value="EAL"/>
    <property type="match status" value="1"/>
</dbReference>
<dbReference type="Proteomes" id="UP001466331">
    <property type="component" value="Unassembled WGS sequence"/>
</dbReference>
<dbReference type="InterPro" id="IPR001633">
    <property type="entry name" value="EAL_dom"/>
</dbReference>
<dbReference type="EMBL" id="JBCHKQ010000005">
    <property type="protein sequence ID" value="MEM5948793.1"/>
    <property type="molecule type" value="Genomic_DNA"/>
</dbReference>
<dbReference type="CDD" id="cd01949">
    <property type="entry name" value="GGDEF"/>
    <property type="match status" value="1"/>
</dbReference>
<proteinExistence type="predicted"/>
<dbReference type="Gene3D" id="3.30.70.270">
    <property type="match status" value="1"/>
</dbReference>
<evidence type="ECO:0000313" key="4">
    <source>
        <dbReference type="Proteomes" id="UP001466331"/>
    </source>
</evidence>
<sequence length="536" mass="60305">MSPDIFKKIVGLFPQEIIITDYAGRVCWYNSAVKKTFSTLEEGTNLFDVLFFSDEDASSGSALLKIDSETVVSRHVSAEEFFDGSDKYTVFFLESDRKKENLPQGIRDSLTGLMLRDTFITAAQTRLDFSARLDKKLVLFIIDIDGLKKVNDAYGHDAGNNVLRTYSRRILEHVGPNDLVARSGGDEFIILLQPDDSFSDFGEGFSIEEITERILSSIRDDVDINSAKISLSASAGISVFPDDGEDLPSLMRAADAALMAAKRKKNAFFFCTPELHSILKRRLWVEQVILDSLKNQNIQLLYQPIIDLNTSSIHAVEVLSRMREPEGTILKPDEFVPIMEENGTIHLLGQRVLYDAMIQGSMWQEEHFCPHISVNISTREFLDRSFPGFVSELLEESGFDSSRLILEITESSLINDIETALHVMKTLREIGIKIALDDFGTGYSSFSYLKLLPVDLIKLDKSFLSQAENSPTDRVVLASLIEMSHVLGKKVIVEGVETYEHRKLLEELGCDFAQGYLLGRPMREIAISQLVSYNYK</sequence>
<dbReference type="Pfam" id="PF00563">
    <property type="entry name" value="EAL"/>
    <property type="match status" value="1"/>
</dbReference>
<name>A0ABU9UDP8_9SPIR</name>
<evidence type="ECO:0000313" key="3">
    <source>
        <dbReference type="EMBL" id="MEM5948793.1"/>
    </source>
</evidence>
<organism evidence="3 4">
    <name type="scientific">Rarispira pelagica</name>
    <dbReference type="NCBI Taxonomy" id="3141764"/>
    <lineage>
        <taxon>Bacteria</taxon>
        <taxon>Pseudomonadati</taxon>
        <taxon>Spirochaetota</taxon>
        <taxon>Spirochaetia</taxon>
        <taxon>Winmispirales</taxon>
        <taxon>Winmispiraceae</taxon>
        <taxon>Rarispira</taxon>
    </lineage>
</organism>
<reference evidence="3 4" key="1">
    <citation type="submission" date="2024-03" db="EMBL/GenBank/DDBJ databases">
        <title>Ignisphaera cupida sp. nov., a hyperthermophilic hydrolytic archaeon from a hot spring of Kamchatka, and proposal of Ignisphaeraceae fam. nov.</title>
        <authorList>
            <person name="Podosokorskaya O.A."/>
            <person name="Elcheninov A.G."/>
            <person name="Maltseva A.I."/>
            <person name="Zayulina K.S."/>
            <person name="Novikov A."/>
            <person name="Merkel A.Y."/>
        </authorList>
    </citation>
    <scope>NUCLEOTIDE SEQUENCE [LARGE SCALE GENOMIC DNA]</scope>
    <source>
        <strain evidence="3 4">38H-sp</strain>
    </source>
</reference>
<dbReference type="NCBIfam" id="TIGR00254">
    <property type="entry name" value="GGDEF"/>
    <property type="match status" value="1"/>
</dbReference>
<dbReference type="RefSeq" id="WP_420070243.1">
    <property type="nucleotide sequence ID" value="NZ_JBCHKQ010000005.1"/>
</dbReference>
<protein>
    <submittedName>
        <fullName evidence="3">EAL domain-containing protein</fullName>
    </submittedName>
</protein>
<dbReference type="PROSITE" id="PS50883">
    <property type="entry name" value="EAL"/>
    <property type="match status" value="1"/>
</dbReference>
<feature type="domain" description="GGDEF" evidence="2">
    <location>
        <begin position="135"/>
        <end position="273"/>
    </location>
</feature>
<feature type="domain" description="EAL" evidence="1">
    <location>
        <begin position="282"/>
        <end position="535"/>
    </location>
</feature>
<dbReference type="SUPFAM" id="SSF55073">
    <property type="entry name" value="Nucleotide cyclase"/>
    <property type="match status" value="1"/>
</dbReference>
<dbReference type="SUPFAM" id="SSF141868">
    <property type="entry name" value="EAL domain-like"/>
    <property type="match status" value="1"/>
</dbReference>